<comment type="caution">
    <text evidence="4">The sequence shown here is derived from an EMBL/GenBank/DDBJ whole genome shotgun (WGS) entry which is preliminary data.</text>
</comment>
<dbReference type="InterPro" id="IPR032466">
    <property type="entry name" value="Metal_Hydrolase"/>
</dbReference>
<evidence type="ECO:0000259" key="3">
    <source>
        <dbReference type="Pfam" id="PF01979"/>
    </source>
</evidence>
<dbReference type="RefSeq" id="XP_021870089.1">
    <property type="nucleotide sequence ID" value="XM_022018404.1"/>
</dbReference>
<dbReference type="OrthoDB" id="10264777at2759"/>
<sequence>MRYSALINVLILQPSGELSTPTFLFIDTFEGIIIHPDAAKQSDTDVVDCQGMILSPGLIDIQINGAFNVDLSDWRGDEEEYKGRLEEMCKALAKIGVTSFVPTLITQEPKVYQAVIPIIRAVAEERIGSPKPGMATPLGIHLEGPFISPKKPGCHPVGNLAESKRGIDDIDEMYGPQALTHRSLASLEAEGRKDPVTMVTIAPEIPGAFEAIKGMKERGVIVSLGHTDATHDQALGGIAHGATLITHLFNAMPPFRVIGLLGLPDESVPATPTLQDNLAHSVLPSPSITPVKSPLWSRAGSRIPSTVQEEDDIDIELSGEALRTIALADNPAALFAQIANLHGQDTEKMSTFRTVLPMSEKRSGTTDVAKIPDDRESEEGDNNDTLWRSQIVKRPFFSIIADGVHVHPQALSMAYNAHPEGCILVSDAMSLMDPSLLDGVYHWREGSKIEKKGGAIMLAGTDTLARSILPLAQGVRNLARFTSIPFHQALLCATLNPMKVLGGWVAQSKGMILEGYDADLCLWDHDGKLRRAWVAGKEVEGVAED</sequence>
<dbReference type="SUPFAM" id="SSF51338">
    <property type="entry name" value="Composite domain of metallo-dependent hydrolases"/>
    <property type="match status" value="1"/>
</dbReference>
<dbReference type="InterPro" id="IPR011059">
    <property type="entry name" value="Metal-dep_hydrolase_composite"/>
</dbReference>
<gene>
    <name evidence="4" type="ORF">BD324DRAFT_651869</name>
</gene>
<dbReference type="Gene3D" id="2.30.40.10">
    <property type="entry name" value="Urease, subunit C, domain 1"/>
    <property type="match status" value="1"/>
</dbReference>
<dbReference type="GeneID" id="33560213"/>
<dbReference type="PANTHER" id="PTHR11113">
    <property type="entry name" value="N-ACETYLGLUCOSAMINE-6-PHOSPHATE DEACETYLASE"/>
    <property type="match status" value="1"/>
</dbReference>
<keyword evidence="1" id="KW-0378">Hydrolase</keyword>
<name>A0A1Y1UD46_9TREE</name>
<organism evidence="4 5">
    <name type="scientific">Kockovaella imperatae</name>
    <dbReference type="NCBI Taxonomy" id="4999"/>
    <lineage>
        <taxon>Eukaryota</taxon>
        <taxon>Fungi</taxon>
        <taxon>Dikarya</taxon>
        <taxon>Basidiomycota</taxon>
        <taxon>Agaricomycotina</taxon>
        <taxon>Tremellomycetes</taxon>
        <taxon>Tremellales</taxon>
        <taxon>Cuniculitremaceae</taxon>
        <taxon>Kockovaella</taxon>
    </lineage>
</organism>
<dbReference type="GO" id="GO:0008448">
    <property type="term" value="F:N-acetylglucosamine-6-phosphate deacetylase activity"/>
    <property type="evidence" value="ECO:0007669"/>
    <property type="project" value="TreeGrafter"/>
</dbReference>
<dbReference type="SUPFAM" id="SSF51556">
    <property type="entry name" value="Metallo-dependent hydrolases"/>
    <property type="match status" value="2"/>
</dbReference>
<dbReference type="Proteomes" id="UP000193218">
    <property type="component" value="Unassembled WGS sequence"/>
</dbReference>
<feature type="region of interest" description="Disordered" evidence="2">
    <location>
        <begin position="363"/>
        <end position="382"/>
    </location>
</feature>
<dbReference type="AlphaFoldDB" id="A0A1Y1UD46"/>
<dbReference type="InterPro" id="IPR006680">
    <property type="entry name" value="Amidohydro-rel"/>
</dbReference>
<dbReference type="InParanoid" id="A0A1Y1UD46"/>
<proteinExistence type="predicted"/>
<dbReference type="EMBL" id="NBSH01000009">
    <property type="protein sequence ID" value="ORX35960.1"/>
    <property type="molecule type" value="Genomic_DNA"/>
</dbReference>
<dbReference type="STRING" id="4999.A0A1Y1UD46"/>
<feature type="compositionally biased region" description="Basic and acidic residues" evidence="2">
    <location>
        <begin position="363"/>
        <end position="374"/>
    </location>
</feature>
<dbReference type="Gene3D" id="3.20.20.140">
    <property type="entry name" value="Metal-dependent hydrolases"/>
    <property type="match status" value="2"/>
</dbReference>
<dbReference type="Pfam" id="PF01979">
    <property type="entry name" value="Amidohydro_1"/>
    <property type="match status" value="2"/>
</dbReference>
<reference evidence="4 5" key="1">
    <citation type="submission" date="2017-03" db="EMBL/GenBank/DDBJ databases">
        <title>Widespread Adenine N6-methylation of Active Genes in Fungi.</title>
        <authorList>
            <consortium name="DOE Joint Genome Institute"/>
            <person name="Mondo S.J."/>
            <person name="Dannebaum R.O."/>
            <person name="Kuo R.C."/>
            <person name="Louie K.B."/>
            <person name="Bewick A.J."/>
            <person name="Labutti K."/>
            <person name="Haridas S."/>
            <person name="Kuo A."/>
            <person name="Salamov A."/>
            <person name="Ahrendt S.R."/>
            <person name="Lau R."/>
            <person name="Bowen B.P."/>
            <person name="Lipzen A."/>
            <person name="Sullivan W."/>
            <person name="Andreopoulos W.B."/>
            <person name="Clum A."/>
            <person name="Lindquist E."/>
            <person name="Daum C."/>
            <person name="Northen T.R."/>
            <person name="Ramamoorthy G."/>
            <person name="Schmitz R.J."/>
            <person name="Gryganskyi A."/>
            <person name="Culley D."/>
            <person name="Magnuson J."/>
            <person name="James T.Y."/>
            <person name="O'Malley M.A."/>
            <person name="Stajich J.E."/>
            <person name="Spatafora J.W."/>
            <person name="Visel A."/>
            <person name="Grigoriev I.V."/>
        </authorList>
    </citation>
    <scope>NUCLEOTIDE SEQUENCE [LARGE SCALE GENOMIC DNA]</scope>
    <source>
        <strain evidence="4 5">NRRL Y-17943</strain>
    </source>
</reference>
<evidence type="ECO:0000256" key="2">
    <source>
        <dbReference type="SAM" id="MobiDB-lite"/>
    </source>
</evidence>
<evidence type="ECO:0000313" key="5">
    <source>
        <dbReference type="Proteomes" id="UP000193218"/>
    </source>
</evidence>
<feature type="domain" description="Amidohydrolase-related" evidence="3">
    <location>
        <begin position="53"/>
        <end position="287"/>
    </location>
</feature>
<evidence type="ECO:0000313" key="4">
    <source>
        <dbReference type="EMBL" id="ORX35960.1"/>
    </source>
</evidence>
<feature type="domain" description="Amidohydrolase-related" evidence="3">
    <location>
        <begin position="443"/>
        <end position="539"/>
    </location>
</feature>
<accession>A0A1Y1UD46</accession>
<protein>
    <recommendedName>
        <fullName evidence="3">Amidohydrolase-related domain-containing protein</fullName>
    </recommendedName>
</protein>
<evidence type="ECO:0000256" key="1">
    <source>
        <dbReference type="ARBA" id="ARBA00022801"/>
    </source>
</evidence>
<dbReference type="GO" id="GO:0006046">
    <property type="term" value="P:N-acetylglucosamine catabolic process"/>
    <property type="evidence" value="ECO:0007669"/>
    <property type="project" value="TreeGrafter"/>
</dbReference>
<keyword evidence="5" id="KW-1185">Reference proteome</keyword>
<dbReference type="PANTHER" id="PTHR11113:SF14">
    <property type="entry name" value="N-ACETYLGLUCOSAMINE-6-PHOSPHATE DEACETYLASE"/>
    <property type="match status" value="1"/>
</dbReference>